<proteinExistence type="predicted"/>
<feature type="region of interest" description="Disordered" evidence="1">
    <location>
        <begin position="1"/>
        <end position="23"/>
    </location>
</feature>
<comment type="caution">
    <text evidence="2">The sequence shown here is derived from an EMBL/GenBank/DDBJ whole genome shotgun (WGS) entry which is preliminary data.</text>
</comment>
<protein>
    <submittedName>
        <fullName evidence="2">Uncharacterized protein</fullName>
    </submittedName>
</protein>
<dbReference type="Proteomes" id="UP000178602">
    <property type="component" value="Unassembled WGS sequence"/>
</dbReference>
<evidence type="ECO:0000313" key="2">
    <source>
        <dbReference type="EMBL" id="OGC27486.1"/>
    </source>
</evidence>
<evidence type="ECO:0000313" key="3">
    <source>
        <dbReference type="Proteomes" id="UP000178602"/>
    </source>
</evidence>
<feature type="region of interest" description="Disordered" evidence="1">
    <location>
        <begin position="221"/>
        <end position="242"/>
    </location>
</feature>
<name>A0A1F4T4J5_UNCSA</name>
<dbReference type="EMBL" id="MEUG01000001">
    <property type="protein sequence ID" value="OGC27486.1"/>
    <property type="molecule type" value="Genomic_DNA"/>
</dbReference>
<evidence type="ECO:0000256" key="1">
    <source>
        <dbReference type="SAM" id="MobiDB-lite"/>
    </source>
</evidence>
<reference evidence="2 3" key="1">
    <citation type="journal article" date="2016" name="Nat. Commun.">
        <title>Thousands of microbial genomes shed light on interconnected biogeochemical processes in an aquifer system.</title>
        <authorList>
            <person name="Anantharaman K."/>
            <person name="Brown C.T."/>
            <person name="Hug L.A."/>
            <person name="Sharon I."/>
            <person name="Castelle C.J."/>
            <person name="Probst A.J."/>
            <person name="Thomas B.C."/>
            <person name="Singh A."/>
            <person name="Wilkins M.J."/>
            <person name="Karaoz U."/>
            <person name="Brodie E.L."/>
            <person name="Williams K.H."/>
            <person name="Hubbard S.S."/>
            <person name="Banfield J.F."/>
        </authorList>
    </citation>
    <scope>NUCLEOTIDE SEQUENCE [LARGE SCALE GENOMIC DNA]</scope>
</reference>
<gene>
    <name evidence="2" type="ORF">A3K49_00435</name>
</gene>
<sequence>MNDARPIQPTSGSGGQTPGAGRLSINKTEIKGDFSSGQITFNLPASVRDNQAGTIGQDQVIAYLRQQGVPASALSGYTVSNLGIQHQGNRRAITIAFNGPGIPARPTASSVGTAGQHPAPLIESGDSAGGARGIQGVRLSSGENLQGVSADCSAIFMGPDNTAGQRVGLTYASEITMNSGGRNITFDVQGKAGHKVNVWQEKDGSWSAEYYVEGQSGRTQIMSHSTRLQPPPKPASSTGSIA</sequence>
<organism evidence="2 3">
    <name type="scientific">candidate division WOR-1 bacterium RIFOXYC12_FULL_54_18</name>
    <dbReference type="NCBI Taxonomy" id="1802584"/>
    <lineage>
        <taxon>Bacteria</taxon>
        <taxon>Bacillati</taxon>
        <taxon>Saganbacteria</taxon>
    </lineage>
</organism>
<accession>A0A1F4T4J5</accession>
<dbReference type="AlphaFoldDB" id="A0A1F4T4J5"/>